<evidence type="ECO:0008006" key="3">
    <source>
        <dbReference type="Google" id="ProtNLM"/>
    </source>
</evidence>
<dbReference type="Pfam" id="PF01503">
    <property type="entry name" value="PRA-PH"/>
    <property type="match status" value="1"/>
</dbReference>
<reference evidence="1 2" key="1">
    <citation type="journal article" date="2016" name="Genome Announc.">
        <title>Complete Genome Sequence of a New Megavirus Family Member Isolated from an Inland Water Lake for the First Time in India.</title>
        <authorList>
            <person name="Chatterjee A."/>
            <person name="Ali F."/>
            <person name="Bange D."/>
            <person name="Kondabagil K."/>
        </authorList>
    </citation>
    <scope>NUCLEOTIDE SEQUENCE [LARGE SCALE GENOMIC DNA]</scope>
    <source>
        <strain evidence="1">1</strain>
    </source>
</reference>
<dbReference type="GeneID" id="80512880"/>
<dbReference type="SUPFAM" id="SSF101386">
    <property type="entry name" value="all-alpha NTP pyrophosphatases"/>
    <property type="match status" value="1"/>
</dbReference>
<keyword evidence="2" id="KW-1185">Reference proteome</keyword>
<dbReference type="Proteomes" id="UP000241365">
    <property type="component" value="Segment"/>
</dbReference>
<dbReference type="Gene3D" id="1.10.3420.10">
    <property type="entry name" value="putative ntp pyrophosphohydrolase like domain"/>
    <property type="match status" value="1"/>
</dbReference>
<evidence type="ECO:0000313" key="2">
    <source>
        <dbReference type="Proteomes" id="UP000241365"/>
    </source>
</evidence>
<protein>
    <recommendedName>
        <fullName evidence="3">Pyrophosphohydrolase</fullName>
    </recommendedName>
</protein>
<dbReference type="InterPro" id="IPR021130">
    <property type="entry name" value="PRib-ATP_PPHydrolase-like"/>
</dbReference>
<evidence type="ECO:0000313" key="1">
    <source>
        <dbReference type="EMBL" id="ANB50518.1"/>
    </source>
</evidence>
<dbReference type="CDD" id="cd11530">
    <property type="entry name" value="NTP-PPase_DR2231_like"/>
    <property type="match status" value="1"/>
</dbReference>
<organism evidence="1 2">
    <name type="scientific">Powai lake megavirus</name>
    <dbReference type="NCBI Taxonomy" id="1842663"/>
    <lineage>
        <taxon>Viruses</taxon>
        <taxon>Varidnaviria</taxon>
        <taxon>Bamfordvirae</taxon>
        <taxon>Nucleocytoviricota</taxon>
        <taxon>Megaviricetes</taxon>
        <taxon>Imitervirales</taxon>
        <taxon>Mimiviridae</taxon>
        <taxon>Megamimivirinae</taxon>
        <taxon>Megavirus</taxon>
        <taxon>Megavirus powaiense</taxon>
    </lineage>
</organism>
<dbReference type="RefSeq" id="YP_010776269.1">
    <property type="nucleotide sequence ID" value="NC_075034.1"/>
</dbReference>
<dbReference type="KEGG" id="vg:80512880"/>
<dbReference type="EMBL" id="KU877344">
    <property type="protein sequence ID" value="ANB50518.1"/>
    <property type="molecule type" value="Genomic_DNA"/>
</dbReference>
<dbReference type="InterPro" id="IPR023292">
    <property type="entry name" value="NTP_PyroPHydrolase-like_dom_sf"/>
</dbReference>
<dbReference type="InterPro" id="IPR033653">
    <property type="entry name" value="NTP-PPase_DR2231-like"/>
</dbReference>
<accession>A0A167RC48</accession>
<sequence length="164" mass="18769">MSNNKTNFQLVGVFNKVFGHPVNTRPQTNIFTEKPNEVKLRFNLIKEEFMELQDGVEKSDMTEIADALGDLLYVVYGMGHVFGLDLDEVFNRVHVSNMSKLCENELQAQETIEYYKTLSGFENVNVGYRPSLEVPGQFVVYNIDTGKILKSKYFKLPNFADLVN</sequence>
<name>A0A167RC48_9VIRU</name>
<proteinExistence type="predicted"/>